<protein>
    <recommendedName>
        <fullName evidence="6">Putative aliphatic sulfonates-binding protein</fullName>
    </recommendedName>
</protein>
<comment type="similarity">
    <text evidence="2">Belongs to the bacterial solute-binding protein SsuA/TauA family.</text>
</comment>
<dbReference type="GO" id="GO:0042597">
    <property type="term" value="C:periplasmic space"/>
    <property type="evidence" value="ECO:0007669"/>
    <property type="project" value="UniProtKB-SubCell"/>
</dbReference>
<evidence type="ECO:0000256" key="1">
    <source>
        <dbReference type="ARBA" id="ARBA00004418"/>
    </source>
</evidence>
<evidence type="ECO:0000256" key="4">
    <source>
        <dbReference type="ARBA" id="ARBA00022729"/>
    </source>
</evidence>
<dbReference type="CDD" id="cd13557">
    <property type="entry name" value="PBP2_SsuA"/>
    <property type="match status" value="1"/>
</dbReference>
<reference evidence="8 9" key="1">
    <citation type="submission" date="2016-04" db="EMBL/GenBank/DDBJ databases">
        <title>Complete Genome Sequence of Halotalea alkalilenta IHB B 13600.</title>
        <authorList>
            <person name="Swarnkar M.K."/>
            <person name="Sharma A."/>
            <person name="Kaushal K."/>
            <person name="Soni R."/>
            <person name="Rana S."/>
            <person name="Singh A.K."/>
            <person name="Gulati A."/>
        </authorList>
    </citation>
    <scope>NUCLEOTIDE SEQUENCE [LARGE SCALE GENOMIC DNA]</scope>
    <source>
        <strain evidence="8 9">IHB B 13600</strain>
    </source>
</reference>
<evidence type="ECO:0000313" key="8">
    <source>
        <dbReference type="EMBL" id="ANF59090.1"/>
    </source>
</evidence>
<evidence type="ECO:0000256" key="2">
    <source>
        <dbReference type="ARBA" id="ARBA00010742"/>
    </source>
</evidence>
<dbReference type="STRING" id="376489.A5892_17815"/>
<dbReference type="InterPro" id="IPR015168">
    <property type="entry name" value="SsuA/THI5"/>
</dbReference>
<proteinExistence type="inferred from homology"/>
<sequence>MTSHSSTHRTGPWRIALALSLLIFALSYALPGWAAQTLSIGFQKGSGVLSVVKAQGTLEKRLADQGVQVRWHEFPAGPQLLEALNAGSIDFGYTGAPPPVFAQAAGIEMRYVGAIPAARDGEAILVPEDSPIRSVADLEGKRVAVQRGSSANYLLVAALAHAGLDFKAIQPAYLTPADARAAFTNGNVDAWAVWDPYLSSAEHDLDVRVLADYSQLEPTYSFYEASTAFTEEHPDLLREVLDELDQTAVWASSHRDEVVSILAKELGLPEAVIDAWQRKVDYSLVPISDAVIDNQQRVANAFSDLRLIPAPVVVEEAFWRNGDDG</sequence>
<keyword evidence="4" id="KW-0732">Signal</keyword>
<name>A0A172YIP5_9GAMM</name>
<dbReference type="AlphaFoldDB" id="A0A172YIP5"/>
<dbReference type="GO" id="GO:0016020">
    <property type="term" value="C:membrane"/>
    <property type="evidence" value="ECO:0007669"/>
    <property type="project" value="InterPro"/>
</dbReference>
<dbReference type="EMBL" id="CP015243">
    <property type="protein sequence ID" value="ANF59090.1"/>
    <property type="molecule type" value="Genomic_DNA"/>
</dbReference>
<evidence type="ECO:0000259" key="7">
    <source>
        <dbReference type="SMART" id="SM00062"/>
    </source>
</evidence>
<dbReference type="Proteomes" id="UP000077875">
    <property type="component" value="Chromosome"/>
</dbReference>
<dbReference type="Pfam" id="PF09084">
    <property type="entry name" value="NMT1"/>
    <property type="match status" value="1"/>
</dbReference>
<dbReference type="NCBIfam" id="TIGR01728">
    <property type="entry name" value="SsuA_fam"/>
    <property type="match status" value="1"/>
</dbReference>
<dbReference type="KEGG" id="haa:A5892_17815"/>
<dbReference type="SUPFAM" id="SSF53850">
    <property type="entry name" value="Periplasmic binding protein-like II"/>
    <property type="match status" value="1"/>
</dbReference>
<dbReference type="NCBIfam" id="NF008588">
    <property type="entry name" value="PRK11553.1"/>
    <property type="match status" value="1"/>
</dbReference>
<dbReference type="InterPro" id="IPR001638">
    <property type="entry name" value="Solute-binding_3/MltF_N"/>
</dbReference>
<dbReference type="PANTHER" id="PTHR30024:SF42">
    <property type="entry name" value="ALIPHATIC SULFONATES-BINDING PROTEIN-RELATED"/>
    <property type="match status" value="1"/>
</dbReference>
<evidence type="ECO:0000256" key="5">
    <source>
        <dbReference type="ARBA" id="ARBA00055538"/>
    </source>
</evidence>
<evidence type="ECO:0000256" key="6">
    <source>
        <dbReference type="ARBA" id="ARBA00070228"/>
    </source>
</evidence>
<gene>
    <name evidence="8" type="ORF">A5892_17815</name>
</gene>
<comment type="subcellular location">
    <subcellularLocation>
        <location evidence="1">Periplasm</location>
    </subcellularLocation>
</comment>
<evidence type="ECO:0000256" key="3">
    <source>
        <dbReference type="ARBA" id="ARBA00022448"/>
    </source>
</evidence>
<dbReference type="FunFam" id="3.40.190.10:FF:000050">
    <property type="entry name" value="Sulfonate ABC transporter substrate-binding protein"/>
    <property type="match status" value="1"/>
</dbReference>
<accession>A0A172YIP5</accession>
<organism evidence="8 9">
    <name type="scientific">Halotalea alkalilenta</name>
    <dbReference type="NCBI Taxonomy" id="376489"/>
    <lineage>
        <taxon>Bacteria</taxon>
        <taxon>Pseudomonadati</taxon>
        <taxon>Pseudomonadota</taxon>
        <taxon>Gammaproteobacteria</taxon>
        <taxon>Oceanospirillales</taxon>
        <taxon>Halomonadaceae</taxon>
        <taxon>Halotalea</taxon>
    </lineage>
</organism>
<keyword evidence="9" id="KW-1185">Reference proteome</keyword>
<evidence type="ECO:0000313" key="9">
    <source>
        <dbReference type="Proteomes" id="UP000077875"/>
    </source>
</evidence>
<dbReference type="GO" id="GO:0042626">
    <property type="term" value="F:ATPase-coupled transmembrane transporter activity"/>
    <property type="evidence" value="ECO:0007669"/>
    <property type="project" value="InterPro"/>
</dbReference>
<keyword evidence="3" id="KW-0813">Transport</keyword>
<dbReference type="Gene3D" id="3.40.190.10">
    <property type="entry name" value="Periplasmic binding protein-like II"/>
    <property type="match status" value="2"/>
</dbReference>
<feature type="domain" description="Solute-binding protein family 3/N-terminal" evidence="7">
    <location>
        <begin position="37"/>
        <end position="269"/>
    </location>
</feature>
<dbReference type="RefSeq" id="WP_064123931.1">
    <property type="nucleotide sequence ID" value="NZ_CP015243.1"/>
</dbReference>
<dbReference type="SMART" id="SM00062">
    <property type="entry name" value="PBPb"/>
    <property type="match status" value="1"/>
</dbReference>
<dbReference type="InterPro" id="IPR010067">
    <property type="entry name" value="ABC_SsuA_sub-bd"/>
</dbReference>
<dbReference type="PANTHER" id="PTHR30024">
    <property type="entry name" value="ALIPHATIC SULFONATES-BINDING PROTEIN-RELATED"/>
    <property type="match status" value="1"/>
</dbReference>
<comment type="function">
    <text evidence="5">Part of a binding-protein-dependent transport system for aliphatic sulfonates. Putative binding protein.</text>
</comment>